<keyword evidence="2" id="KW-1185">Reference proteome</keyword>
<evidence type="ECO:0000313" key="2">
    <source>
        <dbReference type="Proteomes" id="UP000467840"/>
    </source>
</evidence>
<dbReference type="EMBL" id="JAAGAX010000003">
    <property type="protein sequence ID" value="KAF2318150.1"/>
    <property type="molecule type" value="Genomic_DNA"/>
</dbReference>
<organism evidence="1 2">
    <name type="scientific">Hevea brasiliensis</name>
    <name type="common">Para rubber tree</name>
    <name type="synonym">Siphonia brasiliensis</name>
    <dbReference type="NCBI Taxonomy" id="3981"/>
    <lineage>
        <taxon>Eukaryota</taxon>
        <taxon>Viridiplantae</taxon>
        <taxon>Streptophyta</taxon>
        <taxon>Embryophyta</taxon>
        <taxon>Tracheophyta</taxon>
        <taxon>Spermatophyta</taxon>
        <taxon>Magnoliopsida</taxon>
        <taxon>eudicotyledons</taxon>
        <taxon>Gunneridae</taxon>
        <taxon>Pentapetalae</taxon>
        <taxon>rosids</taxon>
        <taxon>fabids</taxon>
        <taxon>Malpighiales</taxon>
        <taxon>Euphorbiaceae</taxon>
        <taxon>Crotonoideae</taxon>
        <taxon>Micrandreae</taxon>
        <taxon>Hevea</taxon>
    </lineage>
</organism>
<evidence type="ECO:0000313" key="1">
    <source>
        <dbReference type="EMBL" id="KAF2318150.1"/>
    </source>
</evidence>
<reference evidence="1 2" key="1">
    <citation type="journal article" date="2020" name="Mol. Plant">
        <title>The Chromosome-Based Rubber Tree Genome Provides New Insights into Spurge Genome Evolution and Rubber Biosynthesis.</title>
        <authorList>
            <person name="Liu J."/>
            <person name="Shi C."/>
            <person name="Shi C.C."/>
            <person name="Li W."/>
            <person name="Zhang Q.J."/>
            <person name="Zhang Y."/>
            <person name="Li K."/>
            <person name="Lu H.F."/>
            <person name="Shi C."/>
            <person name="Zhu S.T."/>
            <person name="Xiao Z.Y."/>
            <person name="Nan H."/>
            <person name="Yue Y."/>
            <person name="Zhu X.G."/>
            <person name="Wu Y."/>
            <person name="Hong X.N."/>
            <person name="Fan G.Y."/>
            <person name="Tong Y."/>
            <person name="Zhang D."/>
            <person name="Mao C.L."/>
            <person name="Liu Y.L."/>
            <person name="Hao S.J."/>
            <person name="Liu W.Q."/>
            <person name="Lv M.Q."/>
            <person name="Zhang H.B."/>
            <person name="Liu Y."/>
            <person name="Hu-Tang G.R."/>
            <person name="Wang J.P."/>
            <person name="Wang J.H."/>
            <person name="Sun Y.H."/>
            <person name="Ni S.B."/>
            <person name="Chen W.B."/>
            <person name="Zhang X.C."/>
            <person name="Jiao Y.N."/>
            <person name="Eichler E.E."/>
            <person name="Li G.H."/>
            <person name="Liu X."/>
            <person name="Gao L.Z."/>
        </authorList>
    </citation>
    <scope>NUCLEOTIDE SEQUENCE [LARGE SCALE GENOMIC DNA]</scope>
    <source>
        <strain evidence="2">cv. GT1</strain>
        <tissue evidence="1">Leaf</tissue>
    </source>
</reference>
<comment type="caution">
    <text evidence="1">The sequence shown here is derived from an EMBL/GenBank/DDBJ whole genome shotgun (WGS) entry which is preliminary data.</text>
</comment>
<gene>
    <name evidence="1" type="ORF">GH714_001196</name>
</gene>
<sequence>MIVMSRTKQDFGSSIPKSNNLKGAAIKGDGKSGAKAEINNLENTFILIERNVMGLEIVVDDIIAVTMDNCLIQLKEEALSKTNIDSLRVRKQ</sequence>
<accession>A0A6A6MXC3</accession>
<protein>
    <submittedName>
        <fullName evidence="1">Uncharacterized protein</fullName>
    </submittedName>
</protein>
<dbReference type="AlphaFoldDB" id="A0A6A6MXC3"/>
<name>A0A6A6MXC3_HEVBR</name>
<dbReference type="Proteomes" id="UP000467840">
    <property type="component" value="Chromosome 10"/>
</dbReference>
<proteinExistence type="predicted"/>